<organism evidence="1 2">
    <name type="scientific">Engelhardtia mirabilis</name>
    <dbReference type="NCBI Taxonomy" id="2528011"/>
    <lineage>
        <taxon>Bacteria</taxon>
        <taxon>Pseudomonadati</taxon>
        <taxon>Planctomycetota</taxon>
        <taxon>Planctomycetia</taxon>
        <taxon>Planctomycetia incertae sedis</taxon>
        <taxon>Engelhardtia</taxon>
    </lineage>
</organism>
<evidence type="ECO:0000313" key="2">
    <source>
        <dbReference type="Proteomes" id="UP000316921"/>
    </source>
</evidence>
<evidence type="ECO:0008006" key="3">
    <source>
        <dbReference type="Google" id="ProtNLM"/>
    </source>
</evidence>
<name>A0A518BE55_9BACT</name>
<proteinExistence type="predicted"/>
<keyword evidence="2" id="KW-1185">Reference proteome</keyword>
<protein>
    <recommendedName>
        <fullName evidence="3">Antitoxin Xre/MbcA/ParS-like toxin-binding domain-containing protein</fullName>
    </recommendedName>
</protein>
<sequence length="756" mass="83567">MQPRLAKDLADAAMELHRRRLWEPLPLDAVFQVRLEGDEQPLVAQILGAEGGEYGLILARGERALELYVGDLLGVRRVASEIIGRTSLVGVARWSSLDARQREFLRVAGVQARREKLVPYIAVDVPEGDPRPPNSGEAKRLLAVTRAVLAAAEAGELTPGSVDTANKLLELQVEGSPRAPRWQVRYLPRPTVLDELVNNALTESDSDHDELPTLEGVFGKLEPRPDSTWFVAVRPLAEIEFDDGGPADLLVVADLDEEEPLYADLVPRGSAGDVIIAFQAVVDGQLEADEAFGIAGCVQFDDPFVEALFEEELVGFGVRVELVEAPSIVEEIALVALGILEQEIETTSGEIPQDIDGWKRVEGAVIARYVAPLVDELTDREAARFFGRRDLAEELLEEAELDEGNPIPLIAVLGWLFLDHRPGRHRRTRCEALLEREELDPRDRIVLEAYRDAVLSIFRVDATEPGESIEVEDVLTGERYVVQDEVMSGAAILGIFIPMRVVRLGDWYVPSLAGPPLGPVQVAAFTETLANAGHDRDQASLRAGGHLFGTLWQSQEEEPPVLMNTDGELLDPVTALFRVADGMGLERSLDAQGDLERDESGGWLWVKPAKLRGEFGELTVLGRFEVFGDELLLEVNSAERLREARTWLDEVEGLVFERLVEPVREPATDDLLPQRPEPVSEELAASLRASIEALFMAKLDEQVPMFGGQTPREHCTTERGRRTVARWIRTMIPVSSPMGPIHPPRERMMEQLGLSG</sequence>
<dbReference type="KEGG" id="pbap:Pla133_03060"/>
<evidence type="ECO:0000313" key="1">
    <source>
        <dbReference type="EMBL" id="QDU65242.1"/>
    </source>
</evidence>
<dbReference type="RefSeq" id="WP_145061660.1">
    <property type="nucleotide sequence ID" value="NZ_CP036287.1"/>
</dbReference>
<dbReference type="EMBL" id="CP036287">
    <property type="protein sequence ID" value="QDU65242.1"/>
    <property type="molecule type" value="Genomic_DNA"/>
</dbReference>
<dbReference type="AlphaFoldDB" id="A0A518BE55"/>
<dbReference type="Proteomes" id="UP000316921">
    <property type="component" value="Chromosome"/>
</dbReference>
<reference evidence="1 2" key="1">
    <citation type="submission" date="2019-02" db="EMBL/GenBank/DDBJ databases">
        <title>Deep-cultivation of Planctomycetes and their phenomic and genomic characterization uncovers novel biology.</title>
        <authorList>
            <person name="Wiegand S."/>
            <person name="Jogler M."/>
            <person name="Boedeker C."/>
            <person name="Pinto D."/>
            <person name="Vollmers J."/>
            <person name="Rivas-Marin E."/>
            <person name="Kohn T."/>
            <person name="Peeters S.H."/>
            <person name="Heuer A."/>
            <person name="Rast P."/>
            <person name="Oberbeckmann S."/>
            <person name="Bunk B."/>
            <person name="Jeske O."/>
            <person name="Meyerdierks A."/>
            <person name="Storesund J.E."/>
            <person name="Kallscheuer N."/>
            <person name="Luecker S."/>
            <person name="Lage O.M."/>
            <person name="Pohl T."/>
            <person name="Merkel B.J."/>
            <person name="Hornburger P."/>
            <person name="Mueller R.-W."/>
            <person name="Bruemmer F."/>
            <person name="Labrenz M."/>
            <person name="Spormann A.M."/>
            <person name="Op den Camp H."/>
            <person name="Overmann J."/>
            <person name="Amann R."/>
            <person name="Jetten M.S.M."/>
            <person name="Mascher T."/>
            <person name="Medema M.H."/>
            <person name="Devos D.P."/>
            <person name="Kaster A.-K."/>
            <person name="Ovreas L."/>
            <person name="Rohde M."/>
            <person name="Galperin M.Y."/>
            <person name="Jogler C."/>
        </authorList>
    </citation>
    <scope>NUCLEOTIDE SEQUENCE [LARGE SCALE GENOMIC DNA]</scope>
    <source>
        <strain evidence="1 2">Pla133</strain>
    </source>
</reference>
<gene>
    <name evidence="1" type="ORF">Pla133_03060</name>
</gene>
<accession>A0A518BE55</accession>